<dbReference type="EMBL" id="CACTIH010007260">
    <property type="protein sequence ID" value="CAA3006358.1"/>
    <property type="molecule type" value="Genomic_DNA"/>
</dbReference>
<comment type="caution">
    <text evidence="2">The sequence shown here is derived from an EMBL/GenBank/DDBJ whole genome shotgun (WGS) entry which is preliminary data.</text>
</comment>
<feature type="compositionally biased region" description="Polar residues" evidence="1">
    <location>
        <begin position="307"/>
        <end position="351"/>
    </location>
</feature>
<proteinExistence type="predicted"/>
<feature type="compositionally biased region" description="Low complexity" evidence="1">
    <location>
        <begin position="450"/>
        <end position="466"/>
    </location>
</feature>
<dbReference type="Proteomes" id="UP000594638">
    <property type="component" value="Unassembled WGS sequence"/>
</dbReference>
<feature type="compositionally biased region" description="Polar residues" evidence="1">
    <location>
        <begin position="175"/>
        <end position="191"/>
    </location>
</feature>
<feature type="region of interest" description="Disordered" evidence="1">
    <location>
        <begin position="144"/>
        <end position="194"/>
    </location>
</feature>
<feature type="compositionally biased region" description="Low complexity" evidence="1">
    <location>
        <begin position="362"/>
        <end position="372"/>
    </location>
</feature>
<feature type="compositionally biased region" description="Polar residues" evidence="1">
    <location>
        <begin position="593"/>
        <end position="602"/>
    </location>
</feature>
<feature type="region of interest" description="Disordered" evidence="1">
    <location>
        <begin position="47"/>
        <end position="69"/>
    </location>
</feature>
<dbReference type="Gramene" id="OE9A085320T1">
    <property type="protein sequence ID" value="OE9A085320C1"/>
    <property type="gene ID" value="OE9A085320"/>
</dbReference>
<protein>
    <submittedName>
        <fullName evidence="2">Uncharacterized protein</fullName>
    </submittedName>
</protein>
<feature type="compositionally biased region" description="Low complexity" evidence="1">
    <location>
        <begin position="486"/>
        <end position="499"/>
    </location>
</feature>
<feature type="region of interest" description="Disordered" evidence="1">
    <location>
        <begin position="486"/>
        <end position="612"/>
    </location>
</feature>
<evidence type="ECO:0000313" key="3">
    <source>
        <dbReference type="Proteomes" id="UP000594638"/>
    </source>
</evidence>
<feature type="compositionally biased region" description="Low complexity" evidence="1">
    <location>
        <begin position="55"/>
        <end position="69"/>
    </location>
</feature>
<organism evidence="2 3">
    <name type="scientific">Olea europaea subsp. europaea</name>
    <dbReference type="NCBI Taxonomy" id="158383"/>
    <lineage>
        <taxon>Eukaryota</taxon>
        <taxon>Viridiplantae</taxon>
        <taxon>Streptophyta</taxon>
        <taxon>Embryophyta</taxon>
        <taxon>Tracheophyta</taxon>
        <taxon>Spermatophyta</taxon>
        <taxon>Magnoliopsida</taxon>
        <taxon>eudicotyledons</taxon>
        <taxon>Gunneridae</taxon>
        <taxon>Pentapetalae</taxon>
        <taxon>asterids</taxon>
        <taxon>lamiids</taxon>
        <taxon>Lamiales</taxon>
        <taxon>Oleaceae</taxon>
        <taxon>Oleeae</taxon>
        <taxon>Olea</taxon>
    </lineage>
</organism>
<feature type="region of interest" description="Disordered" evidence="1">
    <location>
        <begin position="759"/>
        <end position="821"/>
    </location>
</feature>
<evidence type="ECO:0000256" key="1">
    <source>
        <dbReference type="SAM" id="MobiDB-lite"/>
    </source>
</evidence>
<feature type="compositionally biased region" description="Low complexity" evidence="1">
    <location>
        <begin position="144"/>
        <end position="157"/>
    </location>
</feature>
<feature type="compositionally biased region" description="Polar residues" evidence="1">
    <location>
        <begin position="376"/>
        <end position="385"/>
    </location>
</feature>
<evidence type="ECO:0000313" key="2">
    <source>
        <dbReference type="EMBL" id="CAA3006358.1"/>
    </source>
</evidence>
<reference evidence="2 3" key="1">
    <citation type="submission" date="2019-12" db="EMBL/GenBank/DDBJ databases">
        <authorList>
            <person name="Alioto T."/>
            <person name="Alioto T."/>
            <person name="Gomez Garrido J."/>
        </authorList>
    </citation>
    <scope>NUCLEOTIDE SEQUENCE [LARGE SCALE GENOMIC DNA]</scope>
</reference>
<feature type="compositionally biased region" description="Gly residues" evidence="1">
    <location>
        <begin position="544"/>
        <end position="555"/>
    </location>
</feature>
<sequence length="930" mass="96359">MASGVARPERDRELNWAAEQQIGKISLAEVTLIESPLEFIQHQEVLAGGGDPTEPAQAGGPAPAQTTTTTTITTIQARQRQGRASEPAAAHKTPLGDGFVCTRAGLVFGPHSSEELQACRLNLRPFGSGARACRVPNRWAQVASGGRRSPRLGPLRAGRARCLRAGRTSRPLGKQTRSNSQTGETNNNDPASSDLLAGARDLCMRARMGPARWWLKTRSHACRWRPGSQTGRTSVRVSLNLGGPMAIMIIIVGHAPPPPLSEWNRTRSAFATKCGPREGGAICRRELKKLNCRPPSRGETRRRKTNTHAQLVCTNTGGATVASENQDKTTTGHSVSNLSNTPAKQARSSVAFSDCQPGGDTRSGSLSSSSRGAEPNSGTKLNTEKSPPPTGHESIRLEGDQLQLVIDLGRADDCPPPPANEDGQLAVTSSPTSTTKTTGLGRQRSRKAKSSGQSNQFSSKSHSSSFRGGLAGYLVSKLSNLTNLGGSSSGAMSTPSSPAVGSASARDSSVGKRHAATTSSTTCPSTPSSGPLARPHRKLLNSSSGGGGGGGGGGCDKSSCSSGLRGGDNNHNTPSRDLVAATGKLDKHHQSVGKANSHSGNFNGPLHSNHSNHSHFAAASQQHASLFDQTMAAIAQTSRDYAGCDFILLLESNKLSHSSAGAGGGTAGGAGTQIGQSGGGGGGGGPGGGGGSDSSGLAAGSASAADHAGASLSSGPAGRFVSSSGPSTLIIHLVAPNLQEKAAWMSDISQVLEKAHTAIDHGPRTGPEGGGAARQSSAPNWADRRRVLPPPARNEWNSPSAARVHDESSNRQTDSLYSPRVPPVRLQAAAVASVPRRARKSIGREEFISAAAAAASQWPVATHADAGRRVARSRALKCDTRRGGRPANLVQHRPAVLRFAGMRPSPHTPSRQGRRIRTQWHTMAPAGAIL</sequence>
<gene>
    <name evidence="2" type="ORF">OLEA9_A085320</name>
</gene>
<feature type="region of interest" description="Disordered" evidence="1">
    <location>
        <begin position="409"/>
        <end position="466"/>
    </location>
</feature>
<accession>A0A8S0TKA5</accession>
<feature type="region of interest" description="Disordered" evidence="1">
    <location>
        <begin position="293"/>
        <end position="396"/>
    </location>
</feature>
<feature type="compositionally biased region" description="Low complexity" evidence="1">
    <location>
        <begin position="517"/>
        <end position="529"/>
    </location>
</feature>
<feature type="compositionally biased region" description="Gly residues" evidence="1">
    <location>
        <begin position="661"/>
        <end position="693"/>
    </location>
</feature>
<feature type="compositionally biased region" description="Low complexity" evidence="1">
    <location>
        <begin position="428"/>
        <end position="438"/>
    </location>
</feature>
<keyword evidence="3" id="KW-1185">Reference proteome</keyword>
<name>A0A8S0TKA5_OLEEU</name>
<dbReference type="AlphaFoldDB" id="A0A8S0TKA5"/>
<feature type="region of interest" description="Disordered" evidence="1">
    <location>
        <begin position="658"/>
        <end position="702"/>
    </location>
</feature>